<comment type="caution">
    <text evidence="1">The sequence shown here is derived from an EMBL/GenBank/DDBJ whole genome shotgun (WGS) entry which is preliminary data.</text>
</comment>
<protein>
    <recommendedName>
        <fullName evidence="3">FXSXX-COOH protein</fullName>
    </recommendedName>
</protein>
<dbReference type="EMBL" id="BAAAZN010000017">
    <property type="protein sequence ID" value="GAA3572547.1"/>
    <property type="molecule type" value="Genomic_DNA"/>
</dbReference>
<evidence type="ECO:0000313" key="1">
    <source>
        <dbReference type="EMBL" id="GAA3572547.1"/>
    </source>
</evidence>
<sequence>MAAAPYPVPITTAGEYSGNGVAARAEFAEILVNPNVAAVFNAARPRNRRRLREGMNGNPDYGFAG</sequence>
<proteinExistence type="predicted"/>
<organism evidence="1 2">
    <name type="scientific">Amycolatopsis ultiminotia</name>
    <dbReference type="NCBI Taxonomy" id="543629"/>
    <lineage>
        <taxon>Bacteria</taxon>
        <taxon>Bacillati</taxon>
        <taxon>Actinomycetota</taxon>
        <taxon>Actinomycetes</taxon>
        <taxon>Pseudonocardiales</taxon>
        <taxon>Pseudonocardiaceae</taxon>
        <taxon>Amycolatopsis</taxon>
    </lineage>
</organism>
<keyword evidence="2" id="KW-1185">Reference proteome</keyword>
<evidence type="ECO:0000313" key="2">
    <source>
        <dbReference type="Proteomes" id="UP001500689"/>
    </source>
</evidence>
<accession>A0ABP6XUQ3</accession>
<dbReference type="Proteomes" id="UP001500689">
    <property type="component" value="Unassembled WGS sequence"/>
</dbReference>
<reference evidence="2" key="1">
    <citation type="journal article" date="2019" name="Int. J. Syst. Evol. Microbiol.">
        <title>The Global Catalogue of Microorganisms (GCM) 10K type strain sequencing project: providing services to taxonomists for standard genome sequencing and annotation.</title>
        <authorList>
            <consortium name="The Broad Institute Genomics Platform"/>
            <consortium name="The Broad Institute Genome Sequencing Center for Infectious Disease"/>
            <person name="Wu L."/>
            <person name="Ma J."/>
        </authorList>
    </citation>
    <scope>NUCLEOTIDE SEQUENCE [LARGE SCALE GENOMIC DNA]</scope>
    <source>
        <strain evidence="2">JCM 16898</strain>
    </source>
</reference>
<evidence type="ECO:0008006" key="3">
    <source>
        <dbReference type="Google" id="ProtNLM"/>
    </source>
</evidence>
<gene>
    <name evidence="1" type="ORF">GCM10022222_65940</name>
</gene>
<name>A0ABP6XUQ3_9PSEU</name>